<organism evidence="11 12">
    <name type="scientific">Alloalcanivorax gelatiniphagus</name>
    <dbReference type="NCBI Taxonomy" id="1194167"/>
    <lineage>
        <taxon>Bacteria</taxon>
        <taxon>Pseudomonadati</taxon>
        <taxon>Pseudomonadota</taxon>
        <taxon>Gammaproteobacteria</taxon>
        <taxon>Oceanospirillales</taxon>
        <taxon>Alcanivoracaceae</taxon>
        <taxon>Alloalcanivorax</taxon>
    </lineage>
</organism>
<dbReference type="HAMAP" id="MF_00237">
    <property type="entry name" value="TatB"/>
    <property type="match status" value="1"/>
</dbReference>
<evidence type="ECO:0000313" key="12">
    <source>
        <dbReference type="Proteomes" id="UP000739180"/>
    </source>
</evidence>
<keyword evidence="8 9" id="KW-0472">Membrane</keyword>
<keyword evidence="5 9" id="KW-0653">Protein transport</keyword>
<keyword evidence="6 9" id="KW-1133">Transmembrane helix</keyword>
<comment type="function">
    <text evidence="9">Part of the twin-arginine translocation (Tat) system that transports large folded proteins containing a characteristic twin-arginine motif in their signal peptide across membranes. Together with TatC, TatB is part of a receptor directly interacting with Tat signal peptides. TatB may form an oligomeric binding site that transiently accommodates folded Tat precursor proteins before their translocation.</text>
</comment>
<dbReference type="NCBIfam" id="TIGR01410">
    <property type="entry name" value="tatB"/>
    <property type="match status" value="1"/>
</dbReference>
<evidence type="ECO:0000256" key="2">
    <source>
        <dbReference type="ARBA" id="ARBA00022448"/>
    </source>
</evidence>
<evidence type="ECO:0000256" key="1">
    <source>
        <dbReference type="ARBA" id="ARBA00004167"/>
    </source>
</evidence>
<gene>
    <name evidence="9 11" type="primary">tatB</name>
    <name evidence="11" type="ORF">FGS76_12600</name>
</gene>
<evidence type="ECO:0000256" key="9">
    <source>
        <dbReference type="HAMAP-Rule" id="MF_00237"/>
    </source>
</evidence>
<evidence type="ECO:0000256" key="7">
    <source>
        <dbReference type="ARBA" id="ARBA00023010"/>
    </source>
</evidence>
<evidence type="ECO:0000256" key="10">
    <source>
        <dbReference type="SAM" id="MobiDB-lite"/>
    </source>
</evidence>
<keyword evidence="2 9" id="KW-0813">Transport</keyword>
<sequence length="134" mass="15509">MFDIGFSELTLIFVIGLVVLGPERLPKAARTVGYWMGRARSTFNHLRSELEREALNQDMRERMESQMREMGLDEDSIREARDNLLSEQDVARARRRPQTLEHDQPQEHEPLEHDSGDKPAPTAEHPESEKKSND</sequence>
<dbReference type="InterPro" id="IPR003369">
    <property type="entry name" value="TatA/B/E"/>
</dbReference>
<comment type="similarity">
    <text evidence="9">Belongs to the TatB family.</text>
</comment>
<comment type="subunit">
    <text evidence="9">The Tat system comprises two distinct complexes: a TatABC complex, containing multiple copies of TatA, TatB and TatC subunits, and a separate TatA complex, containing only TatA subunits. Substrates initially bind to the TatABC complex, which probably triggers association of the separate TatA complex to form the active translocon.</text>
</comment>
<evidence type="ECO:0000256" key="5">
    <source>
        <dbReference type="ARBA" id="ARBA00022927"/>
    </source>
</evidence>
<dbReference type="InterPro" id="IPR018448">
    <property type="entry name" value="TatB"/>
</dbReference>
<protein>
    <recommendedName>
        <fullName evidence="9">Sec-independent protein translocase protein TatB</fullName>
    </recommendedName>
</protein>
<keyword evidence="4 9" id="KW-0812">Transmembrane</keyword>
<dbReference type="PRINTS" id="PR01506">
    <property type="entry name" value="TATBPROTEIN"/>
</dbReference>
<keyword evidence="12" id="KW-1185">Reference proteome</keyword>
<keyword evidence="7 9" id="KW-0811">Translocation</keyword>
<reference evidence="11 12" key="1">
    <citation type="submission" date="2019-05" db="EMBL/GenBank/DDBJ databases">
        <title>Genome of Alcanivorax gelatiniphagus, an oil degrading marine bacteria.</title>
        <authorList>
            <person name="Kwon K.K."/>
        </authorList>
    </citation>
    <scope>NUCLEOTIDE SEQUENCE [LARGE SCALE GENOMIC DNA]</scope>
    <source>
        <strain evidence="11 12">MEBiC 08158</strain>
    </source>
</reference>
<dbReference type="RefSeq" id="WP_138773010.1">
    <property type="nucleotide sequence ID" value="NZ_JBHSSX010000139.1"/>
</dbReference>
<evidence type="ECO:0000256" key="4">
    <source>
        <dbReference type="ARBA" id="ARBA00022692"/>
    </source>
</evidence>
<evidence type="ECO:0000313" key="11">
    <source>
        <dbReference type="EMBL" id="TMW11865.1"/>
    </source>
</evidence>
<dbReference type="Proteomes" id="UP000739180">
    <property type="component" value="Unassembled WGS sequence"/>
</dbReference>
<comment type="caution">
    <text evidence="11">The sequence shown here is derived from an EMBL/GenBank/DDBJ whole genome shotgun (WGS) entry which is preliminary data.</text>
</comment>
<dbReference type="PANTHER" id="PTHR33162:SF1">
    <property type="entry name" value="SEC-INDEPENDENT PROTEIN TRANSLOCASE PROTEIN TATA, CHLOROPLASTIC"/>
    <property type="match status" value="1"/>
</dbReference>
<keyword evidence="3 9" id="KW-1003">Cell membrane</keyword>
<evidence type="ECO:0000256" key="3">
    <source>
        <dbReference type="ARBA" id="ARBA00022475"/>
    </source>
</evidence>
<dbReference type="Pfam" id="PF02416">
    <property type="entry name" value="TatA_B_E"/>
    <property type="match status" value="1"/>
</dbReference>
<dbReference type="EMBL" id="VCQT01000038">
    <property type="protein sequence ID" value="TMW11865.1"/>
    <property type="molecule type" value="Genomic_DNA"/>
</dbReference>
<feature type="compositionally biased region" description="Basic and acidic residues" evidence="10">
    <location>
        <begin position="62"/>
        <end position="117"/>
    </location>
</feature>
<evidence type="ECO:0000256" key="6">
    <source>
        <dbReference type="ARBA" id="ARBA00022989"/>
    </source>
</evidence>
<dbReference type="PANTHER" id="PTHR33162">
    <property type="entry name" value="SEC-INDEPENDENT PROTEIN TRANSLOCASE PROTEIN TATA, CHLOROPLASTIC"/>
    <property type="match status" value="1"/>
</dbReference>
<accession>A0ABY2XJW4</accession>
<evidence type="ECO:0000256" key="8">
    <source>
        <dbReference type="ARBA" id="ARBA00023136"/>
    </source>
</evidence>
<feature type="compositionally biased region" description="Basic and acidic residues" evidence="10">
    <location>
        <begin position="124"/>
        <end position="134"/>
    </location>
</feature>
<proteinExistence type="inferred from homology"/>
<name>A0ABY2XJW4_9GAMM</name>
<dbReference type="Gene3D" id="1.20.5.3310">
    <property type="match status" value="1"/>
</dbReference>
<feature type="region of interest" description="Disordered" evidence="10">
    <location>
        <begin position="62"/>
        <end position="134"/>
    </location>
</feature>
<comment type="subcellular location">
    <subcellularLocation>
        <location evidence="9">Cell membrane</location>
        <topology evidence="9">Single-pass membrane protein</topology>
    </subcellularLocation>
    <subcellularLocation>
        <location evidence="1">Membrane</location>
        <topology evidence="1">Single-pass membrane protein</topology>
    </subcellularLocation>
</comment>